<dbReference type="Proteomes" id="UP000267900">
    <property type="component" value="Chromosome"/>
</dbReference>
<accession>A0A3S9PSI6</accession>
<organism evidence="2 3">
    <name type="scientific">Streptomyces luteoverticillatus</name>
    <name type="common">Streptoverticillium luteoverticillatus</name>
    <dbReference type="NCBI Taxonomy" id="66425"/>
    <lineage>
        <taxon>Bacteria</taxon>
        <taxon>Bacillati</taxon>
        <taxon>Actinomycetota</taxon>
        <taxon>Actinomycetes</taxon>
        <taxon>Kitasatosporales</taxon>
        <taxon>Streptomycetaceae</taxon>
        <taxon>Streptomyces</taxon>
    </lineage>
</organism>
<dbReference type="OrthoDB" id="3829850at2"/>
<dbReference type="EMBL" id="CP034587">
    <property type="protein sequence ID" value="AZQ75268.1"/>
    <property type="molecule type" value="Genomic_DNA"/>
</dbReference>
<dbReference type="Pfam" id="PF14248">
    <property type="entry name" value="DUF4345"/>
    <property type="match status" value="1"/>
</dbReference>
<dbReference type="InterPro" id="IPR025597">
    <property type="entry name" value="DUF4345"/>
</dbReference>
<dbReference type="AlphaFoldDB" id="A0A3S9PSI6"/>
<proteinExistence type="predicted"/>
<keyword evidence="3" id="KW-1185">Reference proteome</keyword>
<evidence type="ECO:0000313" key="3">
    <source>
        <dbReference type="Proteomes" id="UP000267900"/>
    </source>
</evidence>
<name>A0A3S9PSI6_STRLT</name>
<evidence type="ECO:0000313" key="2">
    <source>
        <dbReference type="EMBL" id="AZQ75268.1"/>
    </source>
</evidence>
<reference evidence="2 3" key="1">
    <citation type="submission" date="2018-12" db="EMBL/GenBank/DDBJ databases">
        <title>The whole draft genome of Streptomyce luteoverticillatus CGMCC 15060.</title>
        <authorList>
            <person name="Feng Z."/>
            <person name="Chen G."/>
            <person name="Zhang J."/>
            <person name="Zhu H."/>
            <person name="Yu X."/>
            <person name="Zhang W."/>
            <person name="Zhang X."/>
        </authorList>
    </citation>
    <scope>NUCLEOTIDE SEQUENCE [LARGE SCALE GENOMIC DNA]</scope>
    <source>
        <strain evidence="2 3">CGMCC 15060</strain>
    </source>
</reference>
<gene>
    <name evidence="2" type="ORF">EKH77_32655</name>
</gene>
<protein>
    <submittedName>
        <fullName evidence="2">DUF4345 domain-containing protein</fullName>
    </submittedName>
</protein>
<dbReference type="RefSeq" id="WP_126917770.1">
    <property type="nucleotide sequence ID" value="NZ_CP034587.1"/>
</dbReference>
<keyword evidence="1" id="KW-0732">Signal</keyword>
<feature type="chain" id="PRO_5038699365" evidence="1">
    <location>
        <begin position="22"/>
        <end position="75"/>
    </location>
</feature>
<feature type="signal peptide" evidence="1">
    <location>
        <begin position="1"/>
        <end position="21"/>
    </location>
</feature>
<evidence type="ECO:0000256" key="1">
    <source>
        <dbReference type="SAM" id="SignalP"/>
    </source>
</evidence>
<sequence length="75" mass="8171">MQHRILRWLRLVMGVASIAIGATHLVAGSASVPGECFADATVDSRERFYGAIFLGYGVAWCTRLNGPRPQAPEVR</sequence>